<accession>R7WFU8</accession>
<evidence type="ECO:0000256" key="1">
    <source>
        <dbReference type="SAM" id="MobiDB-lite"/>
    </source>
</evidence>
<dbReference type="AlphaFoldDB" id="R7WFU8"/>
<keyword evidence="2" id="KW-0732">Signal</keyword>
<protein>
    <submittedName>
        <fullName evidence="3">Uncharacterized protein</fullName>
    </submittedName>
</protein>
<feature type="region of interest" description="Disordered" evidence="1">
    <location>
        <begin position="61"/>
        <end position="102"/>
    </location>
</feature>
<sequence length="147" mass="15600">MPLELLHLLMLAASLLLMLHKGMVILRTLSRVAGSKLMITLVIRSKGCLTRSSLDMISRTMGHRSAANSTQGGGTAPSYGGPGQQASIPATGGQPGYPNQPPILLLLHQATRRKVLPLKTGYVAAQTHPGYDMQPPPQATYGQDAYG</sequence>
<evidence type="ECO:0000256" key="2">
    <source>
        <dbReference type="SAM" id="SignalP"/>
    </source>
</evidence>
<name>R7WFU8_AEGTA</name>
<reference evidence="3" key="1">
    <citation type="submission" date="2015-06" db="UniProtKB">
        <authorList>
            <consortium name="EnsemblPlants"/>
        </authorList>
    </citation>
    <scope>IDENTIFICATION</scope>
</reference>
<feature type="signal peptide" evidence="2">
    <location>
        <begin position="1"/>
        <end position="22"/>
    </location>
</feature>
<feature type="chain" id="PRO_5014593854" evidence="2">
    <location>
        <begin position="23"/>
        <end position="147"/>
    </location>
</feature>
<dbReference type="EnsemblPlants" id="EMT19384">
    <property type="protein sequence ID" value="EMT19384"/>
    <property type="gene ID" value="F775_16244"/>
</dbReference>
<proteinExistence type="predicted"/>
<feature type="region of interest" description="Disordered" evidence="1">
    <location>
        <begin position="126"/>
        <end position="147"/>
    </location>
</feature>
<feature type="compositionally biased region" description="Gly residues" evidence="1">
    <location>
        <begin position="71"/>
        <end position="83"/>
    </location>
</feature>
<organism evidence="3">
    <name type="scientific">Aegilops tauschii</name>
    <name type="common">Tausch's goatgrass</name>
    <name type="synonym">Aegilops squarrosa</name>
    <dbReference type="NCBI Taxonomy" id="37682"/>
    <lineage>
        <taxon>Eukaryota</taxon>
        <taxon>Viridiplantae</taxon>
        <taxon>Streptophyta</taxon>
        <taxon>Embryophyta</taxon>
        <taxon>Tracheophyta</taxon>
        <taxon>Spermatophyta</taxon>
        <taxon>Magnoliopsida</taxon>
        <taxon>Liliopsida</taxon>
        <taxon>Poales</taxon>
        <taxon>Poaceae</taxon>
        <taxon>BOP clade</taxon>
        <taxon>Pooideae</taxon>
        <taxon>Triticodae</taxon>
        <taxon>Triticeae</taxon>
        <taxon>Triticinae</taxon>
        <taxon>Aegilops</taxon>
    </lineage>
</organism>
<evidence type="ECO:0000313" key="3">
    <source>
        <dbReference type="EnsemblPlants" id="EMT19384"/>
    </source>
</evidence>